<accession>B9XM28</accession>
<proteinExistence type="predicted"/>
<dbReference type="EMBL" id="ABOX02000032">
    <property type="protein sequence ID" value="EEF59156.1"/>
    <property type="molecule type" value="Genomic_DNA"/>
</dbReference>
<gene>
    <name evidence="1" type="ORF">Cflav_PD1648</name>
</gene>
<organism evidence="1 2">
    <name type="scientific">Pedosphaera parvula (strain Ellin514)</name>
    <dbReference type="NCBI Taxonomy" id="320771"/>
    <lineage>
        <taxon>Bacteria</taxon>
        <taxon>Pseudomonadati</taxon>
        <taxon>Verrucomicrobiota</taxon>
        <taxon>Pedosphaerae</taxon>
        <taxon>Pedosphaerales</taxon>
        <taxon>Pedosphaeraceae</taxon>
        <taxon>Pedosphaera</taxon>
    </lineage>
</organism>
<protein>
    <submittedName>
        <fullName evidence="1">Uncharacterized protein</fullName>
    </submittedName>
</protein>
<keyword evidence="2" id="KW-1185">Reference proteome</keyword>
<dbReference type="Proteomes" id="UP000003688">
    <property type="component" value="Unassembled WGS sequence"/>
</dbReference>
<sequence length="78" mass="8639">MTDTQTLPHTAKRVIRHQATGLYFVEQEGGGWANSPDAATKYERLGTMVEVCRRFGLEDVDLVLKMEGGEPVEMVAIS</sequence>
<evidence type="ECO:0000313" key="2">
    <source>
        <dbReference type="Proteomes" id="UP000003688"/>
    </source>
</evidence>
<dbReference type="RefSeq" id="WP_007416867.1">
    <property type="nucleotide sequence ID" value="NZ_ABOX02000032.1"/>
</dbReference>
<evidence type="ECO:0000313" key="1">
    <source>
        <dbReference type="EMBL" id="EEF59156.1"/>
    </source>
</evidence>
<dbReference type="AlphaFoldDB" id="B9XM28"/>
<comment type="caution">
    <text evidence="1">The sequence shown here is derived from an EMBL/GenBank/DDBJ whole genome shotgun (WGS) entry which is preliminary data.</text>
</comment>
<name>B9XM28_PEDPL</name>
<reference evidence="1 2" key="1">
    <citation type="journal article" date="2011" name="J. Bacteriol.">
        <title>Genome sequence of 'Pedosphaera parvula' Ellin514, an aerobic Verrucomicrobial isolate from pasture soil.</title>
        <authorList>
            <person name="Kant R."/>
            <person name="van Passel M.W."/>
            <person name="Sangwan P."/>
            <person name="Palva A."/>
            <person name="Lucas S."/>
            <person name="Copeland A."/>
            <person name="Lapidus A."/>
            <person name="Glavina Del Rio T."/>
            <person name="Dalin E."/>
            <person name="Tice H."/>
            <person name="Bruce D."/>
            <person name="Goodwin L."/>
            <person name="Pitluck S."/>
            <person name="Chertkov O."/>
            <person name="Larimer F.W."/>
            <person name="Land M.L."/>
            <person name="Hauser L."/>
            <person name="Brettin T.S."/>
            <person name="Detter J.C."/>
            <person name="Han S."/>
            <person name="de Vos W.M."/>
            <person name="Janssen P.H."/>
            <person name="Smidt H."/>
        </authorList>
    </citation>
    <scope>NUCLEOTIDE SEQUENCE [LARGE SCALE GENOMIC DNA]</scope>
    <source>
        <strain evidence="1 2">Ellin514</strain>
    </source>
</reference>